<feature type="region of interest" description="Disordered" evidence="1">
    <location>
        <begin position="11"/>
        <end position="56"/>
    </location>
</feature>
<dbReference type="Proteomes" id="UP000708208">
    <property type="component" value="Unassembled WGS sequence"/>
</dbReference>
<protein>
    <submittedName>
        <fullName evidence="2">Uncharacterized protein</fullName>
    </submittedName>
</protein>
<gene>
    <name evidence="2" type="ORF">AFUS01_LOCUS9226</name>
</gene>
<sequence>MDQANIARAIALKQKSQKKDERSTGRLNSFESSLDASNRKGSGPQGTFTKPNGDGQTFLNVYTGDAQIDNMVTVVKQDDTRDTSGDTFLKKTEVNQYDVVVQRVPGAR</sequence>
<organism evidence="2 3">
    <name type="scientific">Allacma fusca</name>
    <dbReference type="NCBI Taxonomy" id="39272"/>
    <lineage>
        <taxon>Eukaryota</taxon>
        <taxon>Metazoa</taxon>
        <taxon>Ecdysozoa</taxon>
        <taxon>Arthropoda</taxon>
        <taxon>Hexapoda</taxon>
        <taxon>Collembola</taxon>
        <taxon>Symphypleona</taxon>
        <taxon>Sminthuridae</taxon>
        <taxon>Allacma</taxon>
    </lineage>
</organism>
<name>A0A8J2NVC8_9HEXA</name>
<evidence type="ECO:0000256" key="1">
    <source>
        <dbReference type="SAM" id="MobiDB-lite"/>
    </source>
</evidence>
<dbReference type="AlphaFoldDB" id="A0A8J2NVC8"/>
<dbReference type="EMBL" id="CAJVCH010065779">
    <property type="protein sequence ID" value="CAG7719927.1"/>
    <property type="molecule type" value="Genomic_DNA"/>
</dbReference>
<reference evidence="2" key="1">
    <citation type="submission" date="2021-06" db="EMBL/GenBank/DDBJ databases">
        <authorList>
            <person name="Hodson N. C."/>
            <person name="Mongue J. A."/>
            <person name="Jaron S. K."/>
        </authorList>
    </citation>
    <scope>NUCLEOTIDE SEQUENCE</scope>
</reference>
<evidence type="ECO:0000313" key="2">
    <source>
        <dbReference type="EMBL" id="CAG7719927.1"/>
    </source>
</evidence>
<comment type="caution">
    <text evidence="2">The sequence shown here is derived from an EMBL/GenBank/DDBJ whole genome shotgun (WGS) entry which is preliminary data.</text>
</comment>
<accession>A0A8J2NVC8</accession>
<feature type="compositionally biased region" description="Polar residues" evidence="1">
    <location>
        <begin position="25"/>
        <end position="56"/>
    </location>
</feature>
<feature type="non-terminal residue" evidence="2">
    <location>
        <position position="1"/>
    </location>
</feature>
<keyword evidence="3" id="KW-1185">Reference proteome</keyword>
<proteinExistence type="predicted"/>
<evidence type="ECO:0000313" key="3">
    <source>
        <dbReference type="Proteomes" id="UP000708208"/>
    </source>
</evidence>